<evidence type="ECO:0000313" key="3">
    <source>
        <dbReference type="Proteomes" id="UP000006728"/>
    </source>
</evidence>
<feature type="compositionally biased region" description="Polar residues" evidence="1">
    <location>
        <begin position="13"/>
        <end position="24"/>
    </location>
</feature>
<evidence type="ECO:0000256" key="1">
    <source>
        <dbReference type="SAM" id="MobiDB-lite"/>
    </source>
</evidence>
<dbReference type="Proteomes" id="UP000006728">
    <property type="component" value="Chromosome"/>
</dbReference>
<organism evidence="2 3">
    <name type="scientific">Saccharopolyspora erythraea (strain ATCC 11635 / DSM 40517 / JCM 4748 / NBRC 13426 / NCIMB 8594 / NRRL 2338)</name>
    <dbReference type="NCBI Taxonomy" id="405948"/>
    <lineage>
        <taxon>Bacteria</taxon>
        <taxon>Bacillati</taxon>
        <taxon>Actinomycetota</taxon>
        <taxon>Actinomycetes</taxon>
        <taxon>Pseudonocardiales</taxon>
        <taxon>Pseudonocardiaceae</taxon>
        <taxon>Saccharopolyspora</taxon>
    </lineage>
</organism>
<dbReference type="NCBIfam" id="NF038175">
    <property type="entry name" value="IniB_NTERM"/>
    <property type="match status" value="1"/>
</dbReference>
<feature type="compositionally biased region" description="Basic and acidic residues" evidence="1">
    <location>
        <begin position="1"/>
        <end position="10"/>
    </location>
</feature>
<dbReference type="HOGENOM" id="CLU_561273_0_0_11"/>
<keyword evidence="3" id="KW-1185">Reference proteome</keyword>
<dbReference type="AlphaFoldDB" id="A4F6G9"/>
<dbReference type="STRING" id="405948.SACE_0294"/>
<dbReference type="KEGG" id="sen:SACE_0294"/>
<dbReference type="eggNOG" id="ENOG5033VR6">
    <property type="taxonomic scope" value="Bacteria"/>
</dbReference>
<dbReference type="InterPro" id="IPR049709">
    <property type="entry name" value="IniB-like_N"/>
</dbReference>
<name>A4F6G9_SACEN</name>
<sequence>MPHSQPEGRAETFASSPGTQSGADQPTLHEFLTRLVSDPAARSAFDADPHATLDQAGLGGMTATDVLQAASLVLDYAPVEVVQEYDRSLQSSVEKFAASTQHVAINQLHPVHPLEQEELTMLHNSSPQAPDFSQGGDVDKLMPAPEAKGGDVNVDIEQNDSHNLISVHHIASDNNIGNIAAVGNVVGDVVGDTANTVVGTVGDVAYGSVSQVTNTVDNSVDVGGDLVAGAGSALIGGDVNIQPVNEVTNVVGDVTGVAGDLTGGDVTDVAGNVTGVAGDLPVVGDVAGTVGGVAGGLPVVGDVAGAAGSGELPVVGDVAGTVGGVAGGLPVVGDVAGAAGSGELPAVGDVAGTVGGVTDLAGGVTGGLPVVGDVAPAISDPAALPVVGDVAGELPVDDVAGALPVDDVADTVGGVTDTVGGVTSSLPVDDVTSHLPVEDVTSNLPVNDVTSHLPAPSDLPVVGPVAGGAVEQIAGEATSALPLDGLL</sequence>
<protein>
    <submittedName>
        <fullName evidence="2">PE-PGRS family protein</fullName>
    </submittedName>
</protein>
<feature type="region of interest" description="Disordered" evidence="1">
    <location>
        <begin position="1"/>
        <end position="27"/>
    </location>
</feature>
<reference evidence="2 3" key="1">
    <citation type="journal article" date="2007" name="Nat. Biotechnol.">
        <title>Complete genome sequence of the erythromycin-producing bacterium Saccharopolyspora erythraea NRRL23338.</title>
        <authorList>
            <person name="Oliynyk M."/>
            <person name="Samborskyy M."/>
            <person name="Lester J.B."/>
            <person name="Mironenko T."/>
            <person name="Scott N."/>
            <person name="Dickens S."/>
            <person name="Haydock S.F."/>
            <person name="Leadlay P.F."/>
        </authorList>
    </citation>
    <scope>NUCLEOTIDE SEQUENCE [LARGE SCALE GENOMIC DNA]</scope>
    <source>
        <strain evidence="3">ATCC 11635 / DSM 40517 / JCM 4748 / NBRC 13426 / NCIMB 8594 / NRRL 2338</strain>
    </source>
</reference>
<dbReference type="RefSeq" id="WP_009946957.1">
    <property type="nucleotide sequence ID" value="NC_009142.1"/>
</dbReference>
<accession>A4F6G9</accession>
<proteinExistence type="predicted"/>
<evidence type="ECO:0000313" key="2">
    <source>
        <dbReference type="EMBL" id="CAL99643.1"/>
    </source>
</evidence>
<gene>
    <name evidence="2" type="ordered locus">SACE_0294</name>
</gene>
<dbReference type="OrthoDB" id="3403955at2"/>
<dbReference type="EMBL" id="AM420293">
    <property type="protein sequence ID" value="CAL99643.1"/>
    <property type="molecule type" value="Genomic_DNA"/>
</dbReference>